<reference evidence="4" key="1">
    <citation type="submission" date="2009-01" db="EMBL/GenBank/DDBJ databases">
        <title>Complete sequence of chromosome of Arthrobacter chlorophenolicus A6.</title>
        <authorList>
            <consortium name="US DOE Joint Genome Institute"/>
            <person name="Lucas S."/>
            <person name="Copeland A."/>
            <person name="Lapidus A."/>
            <person name="Glavina del Rio T."/>
            <person name="Tice H."/>
            <person name="Bruce D."/>
            <person name="Goodwin L."/>
            <person name="Pitluck S."/>
            <person name="Goltsman E."/>
            <person name="Clum A."/>
            <person name="Larimer F."/>
            <person name="Land M."/>
            <person name="Hauser L."/>
            <person name="Kyrpides N."/>
            <person name="Mikhailova N."/>
            <person name="Jansson J."/>
            <person name="Richardson P."/>
        </authorList>
    </citation>
    <scope>NUCLEOTIDE SEQUENCE [LARGE SCALE GENOMIC DNA]</scope>
    <source>
        <strain evidence="4">A6</strain>
    </source>
</reference>
<dbReference type="InterPro" id="IPR008948">
    <property type="entry name" value="L-Aspartase-like"/>
</dbReference>
<dbReference type="Gene3D" id="1.10.275.10">
    <property type="entry name" value="Fumarase/aspartase (N-terminal domain)"/>
    <property type="match status" value="1"/>
</dbReference>
<dbReference type="PANTHER" id="PTHR43172:SF2">
    <property type="entry name" value="ADENYLOSUCCINATE LYASE C-TERMINAL DOMAIN-CONTAINING PROTEIN"/>
    <property type="match status" value="1"/>
</dbReference>
<name>B8H802_PSECP</name>
<accession>B8H802</accession>
<evidence type="ECO:0000259" key="3">
    <source>
        <dbReference type="SMART" id="SM00998"/>
    </source>
</evidence>
<dbReference type="KEGG" id="ach:Achl_3852"/>
<dbReference type="InterPro" id="IPR019468">
    <property type="entry name" value="AdenyloSucc_lyase_C"/>
</dbReference>
<evidence type="ECO:0000313" key="4">
    <source>
        <dbReference type="EMBL" id="ACL41805.1"/>
    </source>
</evidence>
<dbReference type="Pfam" id="PF00206">
    <property type="entry name" value="Lyase_1"/>
    <property type="match status" value="1"/>
</dbReference>
<keyword evidence="5" id="KW-1185">Reference proteome</keyword>
<dbReference type="PANTHER" id="PTHR43172">
    <property type="entry name" value="ADENYLOSUCCINATE LYASE"/>
    <property type="match status" value="1"/>
</dbReference>
<feature type="domain" description="Adenylosuccinate lyase C-terminal" evidence="3">
    <location>
        <begin position="387"/>
        <end position="473"/>
    </location>
</feature>
<dbReference type="InterPro" id="IPR000362">
    <property type="entry name" value="Fumarate_lyase_fam"/>
</dbReference>
<dbReference type="STRING" id="452863.Achl_3852"/>
<protein>
    <submittedName>
        <fullName evidence="4">Fumarate lyase</fullName>
    </submittedName>
</protein>
<dbReference type="SMART" id="SM00998">
    <property type="entry name" value="ADSL_C"/>
    <property type="match status" value="1"/>
</dbReference>
<keyword evidence="1 4" id="KW-0456">Lyase</keyword>
<dbReference type="PRINTS" id="PR00149">
    <property type="entry name" value="FUMRATELYASE"/>
</dbReference>
<evidence type="ECO:0000313" key="5">
    <source>
        <dbReference type="Proteomes" id="UP000002505"/>
    </source>
</evidence>
<dbReference type="AlphaFoldDB" id="B8H802"/>
<dbReference type="Proteomes" id="UP000002505">
    <property type="component" value="Chromosome"/>
</dbReference>
<dbReference type="HOGENOM" id="CLU_030949_3_3_11"/>
<gene>
    <name evidence="4" type="ordered locus">Achl_3852</name>
</gene>
<dbReference type="RefSeq" id="WP_015938998.1">
    <property type="nucleotide sequence ID" value="NC_011886.1"/>
</dbReference>
<proteinExistence type="inferred from homology"/>
<dbReference type="SUPFAM" id="SSF48557">
    <property type="entry name" value="L-aspartase-like"/>
    <property type="match status" value="1"/>
</dbReference>
<evidence type="ECO:0000256" key="2">
    <source>
        <dbReference type="ARBA" id="ARBA00034772"/>
    </source>
</evidence>
<evidence type="ECO:0000256" key="1">
    <source>
        <dbReference type="ARBA" id="ARBA00023239"/>
    </source>
</evidence>
<dbReference type="InterPro" id="IPR024083">
    <property type="entry name" value="Fumarase/histidase_N"/>
</dbReference>
<dbReference type="Gene3D" id="1.20.200.10">
    <property type="entry name" value="Fumarase/aspartase (Central domain)"/>
    <property type="match status" value="1"/>
</dbReference>
<dbReference type="EMBL" id="CP001341">
    <property type="protein sequence ID" value="ACL41805.1"/>
    <property type="molecule type" value="Genomic_DNA"/>
</dbReference>
<dbReference type="eggNOG" id="COG0015">
    <property type="taxonomic scope" value="Bacteria"/>
</dbReference>
<dbReference type="GO" id="GO:0016829">
    <property type="term" value="F:lyase activity"/>
    <property type="evidence" value="ECO:0007669"/>
    <property type="project" value="UniProtKB-KW"/>
</dbReference>
<dbReference type="InterPro" id="IPR022761">
    <property type="entry name" value="Fumarate_lyase_N"/>
</dbReference>
<comment type="similarity">
    <text evidence="2">Belongs to the class-II fumarase/aspartase family.</text>
</comment>
<sequence>MTHAAAPGDVRAFAEEADAGLLTPVSASPLVAALTGDRAVLAAILAVESGWAAVLEHAGLAPAGAAAVVASAAEAGRYDVADIARRAQGGGNPVIPLLADLRKNVAALDTAGIGAGKAIHTSLTSQDVLDTALMLLARNTVHAVLADVKGATTALAHLAGQHADTLCVGRSLTQHSLPFTFGLRAAQWFQGLAAGGRQLEALEFPVQFGGAAGTLAAGTALTEGTPATPFTLADALAAQLGLAPAAAPWHTNRLAITSLGHALASVLDASGKMAADVLFLSRPEVAELAEPRAAGRGVSSAMPQKQNPVLSVLVRSAALQAPGLAAQLHLAAANFNDERPDGAWHTEWPALRQLLALALGAAGHLRELAEGLRVFPDAMRRNLDLSGPLLLAEGVGAAVAPLLDEKDGRNGKQQLQDVVDRTLQVPPAEQPATYRKLFREAVPAAVVPDARLEELLDPAGYLGQAAEISGRILAAFPEFATPTDANGASRG</sequence>
<organism evidence="4 5">
    <name type="scientific">Pseudarthrobacter chlorophenolicus (strain ATCC 700700 / DSM 12829 / CIP 107037 / JCM 12360 / KCTC 9906 / NCIMB 13794 / A6)</name>
    <name type="common">Arthrobacter chlorophenolicus</name>
    <dbReference type="NCBI Taxonomy" id="452863"/>
    <lineage>
        <taxon>Bacteria</taxon>
        <taxon>Bacillati</taxon>
        <taxon>Actinomycetota</taxon>
        <taxon>Actinomycetes</taxon>
        <taxon>Micrococcales</taxon>
        <taxon>Micrococcaceae</taxon>
        <taxon>Pseudarthrobacter</taxon>
    </lineage>
</organism>
<dbReference type="OrthoDB" id="9768878at2"/>